<proteinExistence type="predicted"/>
<evidence type="ECO:0000313" key="4">
    <source>
        <dbReference type="EMBL" id="GMI25435.1"/>
    </source>
</evidence>
<dbReference type="Gene3D" id="3.40.1280.10">
    <property type="match status" value="1"/>
</dbReference>
<dbReference type="InterPro" id="IPR029028">
    <property type="entry name" value="Alpha/beta_knot_MTases"/>
</dbReference>
<evidence type="ECO:0000259" key="3">
    <source>
        <dbReference type="Pfam" id="PF00588"/>
    </source>
</evidence>
<organism evidence="4 5">
    <name type="scientific">Tetraparma gracilis</name>
    <dbReference type="NCBI Taxonomy" id="2962635"/>
    <lineage>
        <taxon>Eukaryota</taxon>
        <taxon>Sar</taxon>
        <taxon>Stramenopiles</taxon>
        <taxon>Ochrophyta</taxon>
        <taxon>Bolidophyceae</taxon>
        <taxon>Parmales</taxon>
        <taxon>Triparmaceae</taxon>
        <taxon>Tetraparma</taxon>
    </lineage>
</organism>
<keyword evidence="5" id="KW-1185">Reference proteome</keyword>
<name>A0ABQ6MG60_9STRA</name>
<dbReference type="Proteomes" id="UP001165060">
    <property type="component" value="Unassembled WGS sequence"/>
</dbReference>
<accession>A0ABQ6MG60</accession>
<gene>
    <name evidence="4" type="ORF">TeGR_g5253</name>
</gene>
<dbReference type="PANTHER" id="PTHR43191:SF2">
    <property type="entry name" value="RRNA METHYLTRANSFERASE 3, MITOCHONDRIAL"/>
    <property type="match status" value="1"/>
</dbReference>
<dbReference type="Pfam" id="PF00588">
    <property type="entry name" value="SpoU_methylase"/>
    <property type="match status" value="1"/>
</dbReference>
<dbReference type="InterPro" id="IPR051259">
    <property type="entry name" value="rRNA_Methyltransferase"/>
</dbReference>
<keyword evidence="2" id="KW-0808">Transferase</keyword>
<dbReference type="PANTHER" id="PTHR43191">
    <property type="entry name" value="RRNA METHYLTRANSFERASE 3"/>
    <property type="match status" value="1"/>
</dbReference>
<protein>
    <recommendedName>
        <fullName evidence="3">tRNA/rRNA methyltransferase SpoU type domain-containing protein</fullName>
    </recommendedName>
</protein>
<evidence type="ECO:0000313" key="5">
    <source>
        <dbReference type="Proteomes" id="UP001165060"/>
    </source>
</evidence>
<evidence type="ECO:0000256" key="2">
    <source>
        <dbReference type="ARBA" id="ARBA00022679"/>
    </source>
</evidence>
<dbReference type="EMBL" id="BRYB01002786">
    <property type="protein sequence ID" value="GMI25435.1"/>
    <property type="molecule type" value="Genomic_DNA"/>
</dbReference>
<keyword evidence="1" id="KW-0489">Methyltransferase</keyword>
<reference evidence="4 5" key="1">
    <citation type="journal article" date="2023" name="Commun. Biol.">
        <title>Genome analysis of Parmales, the sister group of diatoms, reveals the evolutionary specialization of diatoms from phago-mixotrophs to photoautotrophs.</title>
        <authorList>
            <person name="Ban H."/>
            <person name="Sato S."/>
            <person name="Yoshikawa S."/>
            <person name="Yamada K."/>
            <person name="Nakamura Y."/>
            <person name="Ichinomiya M."/>
            <person name="Sato N."/>
            <person name="Blanc-Mathieu R."/>
            <person name="Endo H."/>
            <person name="Kuwata A."/>
            <person name="Ogata H."/>
        </authorList>
    </citation>
    <scope>NUCLEOTIDE SEQUENCE [LARGE SCALE GENOMIC DNA]</scope>
</reference>
<dbReference type="InterPro" id="IPR001537">
    <property type="entry name" value="SpoU_MeTrfase"/>
</dbReference>
<feature type="domain" description="tRNA/rRNA methyltransferase SpoU type" evidence="3">
    <location>
        <begin position="265"/>
        <end position="406"/>
    </location>
</feature>
<dbReference type="InterPro" id="IPR029026">
    <property type="entry name" value="tRNA_m1G_MTases_N"/>
</dbReference>
<dbReference type="CDD" id="cd18095">
    <property type="entry name" value="SpoU-like_rRNA-MTase"/>
    <property type="match status" value="1"/>
</dbReference>
<evidence type="ECO:0000256" key="1">
    <source>
        <dbReference type="ARBA" id="ARBA00022603"/>
    </source>
</evidence>
<comment type="caution">
    <text evidence="4">The sequence shown here is derived from an EMBL/GenBank/DDBJ whole genome shotgun (WGS) entry which is preliminary data.</text>
</comment>
<dbReference type="SUPFAM" id="SSF75217">
    <property type="entry name" value="alpha/beta knot"/>
    <property type="match status" value="1"/>
</dbReference>
<sequence length="424" mass="44763">MFANLLVQSQAARMGEASMGGSMGGAPSSSAAAQHLVVNRTLSELSRVAASGGAGNPSSGSQDVSQGVMLLASRNFDVAGLGADVMDLASDMATQGAAAQAFTPLGETHLHEYLAHHHQMIVSTVVADTQRATLNHAGEAIKRRQREDWDNDKMRLLHDLAGRRTGKWMPAQAPNHPHYKQGQQGQQQGYPQGYPLQLAMEPAGGAGGNPNVSIGGTSFVGGAANTPYPTDANNSLINNGGMRRSTLLSLLAPPPSPSPPPPRRVLFVDKVTDVSNLGSLIRSASAFGVCAVVLSRDSCDPYYRKSVRASMGHVFRVPVIRVEELGRTIQKIKEDFGILTYAAMCGPECKDVVEVDVARDFGVVVGNEGEGVRESVADACEGRVTIPMSQDVDSLNIGMAAGIMLHEFASRGRRRGAEAPTANI</sequence>